<dbReference type="InterPro" id="IPR041255">
    <property type="entry name" value="LpxI_N"/>
</dbReference>
<reference evidence="3 4" key="1">
    <citation type="submission" date="2016-04" db="EMBL/GenBank/DDBJ databases">
        <title>Genome analysis of Thermosulfurimonas dismutans, the first thermophilic sulfur-disproportionating bacterium of the phylum Thermodesulfobacteria.</title>
        <authorList>
            <person name="Mardanov A.V."/>
            <person name="Beletsky A.V."/>
            <person name="Kadnikov V.V."/>
            <person name="Slobodkin A.I."/>
            <person name="Ravin N.V."/>
        </authorList>
    </citation>
    <scope>NUCLEOTIDE SEQUENCE [LARGE SCALE GENOMIC DNA]</scope>
    <source>
        <strain evidence="3 4">S95</strain>
    </source>
</reference>
<dbReference type="Pfam" id="PF06230">
    <property type="entry name" value="LpxI_C"/>
    <property type="match status" value="1"/>
</dbReference>
<dbReference type="InterPro" id="IPR043167">
    <property type="entry name" value="LpxI_C_sf"/>
</dbReference>
<dbReference type="PANTHER" id="PTHR39962">
    <property type="entry name" value="BLL4848 PROTEIN"/>
    <property type="match status" value="1"/>
</dbReference>
<sequence>MPPQPLGLIAGEGKAPLVLVEKLTATQKPVVVITFSEAQAKRLASAGAKAVRIKLGQFGKLIKAFKKEGVKEITFLGKIEKPKALKEAIPDLRALLLWKRLLSRNDDAILRAVAEELEKEGFRIVSPADFVPELLTPEGVLTRKEPSSSQWEDIRFGYEIARKIGAMDIGQCVVVKDRMVLAVEAVEGTDETIRRAGNFRKGAVVVKVLKPNQDPRLDLPAAGLKTLETMLSAGARVLALEAGKTLFFEREEALDFANRHGLIVVGIK</sequence>
<organism evidence="3 4">
    <name type="scientific">Thermosulfurimonas dismutans</name>
    <dbReference type="NCBI Taxonomy" id="999894"/>
    <lineage>
        <taxon>Bacteria</taxon>
        <taxon>Pseudomonadati</taxon>
        <taxon>Thermodesulfobacteriota</taxon>
        <taxon>Thermodesulfobacteria</taxon>
        <taxon>Thermodesulfobacteriales</taxon>
        <taxon>Thermodesulfobacteriaceae</taxon>
        <taxon>Thermosulfurimonas</taxon>
    </lineage>
</organism>
<dbReference type="STRING" id="999894.TDIS_1595"/>
<dbReference type="InterPro" id="IPR010415">
    <property type="entry name" value="LpxI_C"/>
</dbReference>
<comment type="caution">
    <text evidence="3">The sequence shown here is derived from an EMBL/GenBank/DDBJ whole genome shotgun (WGS) entry which is preliminary data.</text>
</comment>
<evidence type="ECO:0000313" key="4">
    <source>
        <dbReference type="Proteomes" id="UP000078390"/>
    </source>
</evidence>
<evidence type="ECO:0000313" key="3">
    <source>
        <dbReference type="EMBL" id="OAQ20240.1"/>
    </source>
</evidence>
<dbReference type="AlphaFoldDB" id="A0A179D2F3"/>
<gene>
    <name evidence="3" type="ORF">TDIS_1595</name>
</gene>
<name>A0A179D2F3_9BACT</name>
<evidence type="ECO:0000259" key="2">
    <source>
        <dbReference type="Pfam" id="PF17930"/>
    </source>
</evidence>
<dbReference type="OrthoDB" id="9789836at2"/>
<dbReference type="Proteomes" id="UP000078390">
    <property type="component" value="Unassembled WGS sequence"/>
</dbReference>
<feature type="domain" description="LpxI N-terminal" evidence="2">
    <location>
        <begin position="6"/>
        <end position="134"/>
    </location>
</feature>
<evidence type="ECO:0000259" key="1">
    <source>
        <dbReference type="Pfam" id="PF06230"/>
    </source>
</evidence>
<proteinExistence type="predicted"/>
<keyword evidence="4" id="KW-1185">Reference proteome</keyword>
<accession>A0A179D2F3</accession>
<dbReference type="EMBL" id="LWLG01000013">
    <property type="protein sequence ID" value="OAQ20240.1"/>
    <property type="molecule type" value="Genomic_DNA"/>
</dbReference>
<dbReference type="PANTHER" id="PTHR39962:SF1">
    <property type="entry name" value="LPXI FAMILY PROTEIN"/>
    <property type="match status" value="1"/>
</dbReference>
<protein>
    <recommendedName>
        <fullName evidence="5">UDP-2,3-diacylglucosamine pyrophosphatase</fullName>
    </recommendedName>
</protein>
<evidence type="ECO:0008006" key="5">
    <source>
        <dbReference type="Google" id="ProtNLM"/>
    </source>
</evidence>
<dbReference type="InterPro" id="IPR053174">
    <property type="entry name" value="LpxI"/>
</dbReference>
<dbReference type="RefSeq" id="WP_068671092.1">
    <property type="nucleotide sequence ID" value="NZ_LWLG01000013.1"/>
</dbReference>
<feature type="domain" description="LpxI C-terminal" evidence="1">
    <location>
        <begin position="137"/>
        <end position="265"/>
    </location>
</feature>
<dbReference type="Gene3D" id="3.40.140.80">
    <property type="match status" value="1"/>
</dbReference>
<dbReference type="Gene3D" id="3.40.50.20">
    <property type="match status" value="1"/>
</dbReference>
<dbReference type="Pfam" id="PF17930">
    <property type="entry name" value="LpxI_N"/>
    <property type="match status" value="1"/>
</dbReference>